<sequence length="41" mass="4531">MQELQSPIEFINKNPTFVGGNNISYDSFGIEKPSTSGIQKN</sequence>
<dbReference type="EMBL" id="HACA01015258">
    <property type="protein sequence ID" value="CDW32619.1"/>
    <property type="molecule type" value="Transcribed_RNA"/>
</dbReference>
<name>A0A0K2U2T6_LEPSM</name>
<evidence type="ECO:0000313" key="1">
    <source>
        <dbReference type="EMBL" id="CDW32619.1"/>
    </source>
</evidence>
<proteinExistence type="predicted"/>
<reference evidence="1" key="1">
    <citation type="submission" date="2014-05" db="EMBL/GenBank/DDBJ databases">
        <authorList>
            <person name="Chronopoulou M."/>
        </authorList>
    </citation>
    <scope>NUCLEOTIDE SEQUENCE</scope>
    <source>
        <tissue evidence="1">Whole organism</tissue>
    </source>
</reference>
<protein>
    <submittedName>
        <fullName evidence="1">Uncharacterized protein</fullName>
    </submittedName>
</protein>
<organism evidence="1">
    <name type="scientific">Lepeophtheirus salmonis</name>
    <name type="common">Salmon louse</name>
    <name type="synonym">Caligus salmonis</name>
    <dbReference type="NCBI Taxonomy" id="72036"/>
    <lineage>
        <taxon>Eukaryota</taxon>
        <taxon>Metazoa</taxon>
        <taxon>Ecdysozoa</taxon>
        <taxon>Arthropoda</taxon>
        <taxon>Crustacea</taxon>
        <taxon>Multicrustacea</taxon>
        <taxon>Hexanauplia</taxon>
        <taxon>Copepoda</taxon>
        <taxon>Siphonostomatoida</taxon>
        <taxon>Caligidae</taxon>
        <taxon>Lepeophtheirus</taxon>
    </lineage>
</organism>
<dbReference type="AlphaFoldDB" id="A0A0K2U2T6"/>
<accession>A0A0K2U2T6</accession>